<dbReference type="Proteomes" id="UP000094285">
    <property type="component" value="Unassembled WGS sequence"/>
</dbReference>
<keyword evidence="2" id="KW-0539">Nucleus</keyword>
<dbReference type="Gene3D" id="2.30.29.30">
    <property type="entry name" value="Pleckstrin-homology domain (PH domain)/Phosphotyrosine-binding domain (PTB)"/>
    <property type="match status" value="1"/>
</dbReference>
<feature type="region of interest" description="Disordered" evidence="3">
    <location>
        <begin position="125"/>
        <end position="158"/>
    </location>
</feature>
<dbReference type="EMBL" id="KV453911">
    <property type="protein sequence ID" value="ODV79835.1"/>
    <property type="molecule type" value="Genomic_DNA"/>
</dbReference>
<evidence type="ECO:0000313" key="5">
    <source>
        <dbReference type="EMBL" id="ODV79835.1"/>
    </source>
</evidence>
<dbReference type="Pfam" id="PF00638">
    <property type="entry name" value="Ran_BP1"/>
    <property type="match status" value="1"/>
</dbReference>
<feature type="region of interest" description="Disordered" evidence="3">
    <location>
        <begin position="178"/>
        <end position="199"/>
    </location>
</feature>
<accession>A0A1E4SJZ4</accession>
<evidence type="ECO:0000313" key="6">
    <source>
        <dbReference type="Proteomes" id="UP000094285"/>
    </source>
</evidence>
<dbReference type="PROSITE" id="PS50196">
    <property type="entry name" value="RANBD1"/>
    <property type="match status" value="1"/>
</dbReference>
<reference evidence="6" key="1">
    <citation type="submission" date="2016-05" db="EMBL/GenBank/DDBJ databases">
        <title>Comparative genomics of biotechnologically important yeasts.</title>
        <authorList>
            <consortium name="DOE Joint Genome Institute"/>
            <person name="Riley R."/>
            <person name="Haridas S."/>
            <person name="Wolfe K.H."/>
            <person name="Lopes M.R."/>
            <person name="Hittinger C.T."/>
            <person name="Goker M."/>
            <person name="Salamov A."/>
            <person name="Wisecaver J."/>
            <person name="Long T.M."/>
            <person name="Aerts A.L."/>
            <person name="Barry K."/>
            <person name="Choi C."/>
            <person name="Clum A."/>
            <person name="Coughlan A.Y."/>
            <person name="Deshpande S."/>
            <person name="Douglass A.P."/>
            <person name="Hanson S.J."/>
            <person name="Klenk H.-P."/>
            <person name="Labutti K."/>
            <person name="Lapidus A."/>
            <person name="Lindquist E."/>
            <person name="Lipzen A."/>
            <person name="Meier-Kolthoff J.P."/>
            <person name="Ohm R.A."/>
            <person name="Otillar R.P."/>
            <person name="Pangilinan J."/>
            <person name="Peng Y."/>
            <person name="Rokas A."/>
            <person name="Rosa C.A."/>
            <person name="Scheuner C."/>
            <person name="Sibirny A.A."/>
            <person name="Slot J.C."/>
            <person name="Stielow J.B."/>
            <person name="Sun H."/>
            <person name="Kurtzman C.P."/>
            <person name="Blackwell M."/>
            <person name="Grigoriev I.V."/>
            <person name="Jeffries T.W."/>
        </authorList>
    </citation>
    <scope>NUCLEOTIDE SEQUENCE [LARGE SCALE GENOMIC DNA]</scope>
    <source>
        <strain evidence="6">NRRL Y-17324</strain>
    </source>
</reference>
<feature type="compositionally biased region" description="Basic and acidic residues" evidence="3">
    <location>
        <begin position="1"/>
        <end position="24"/>
    </location>
</feature>
<dbReference type="STRING" id="984487.A0A1E4SJZ4"/>
<dbReference type="InterPro" id="IPR011993">
    <property type="entry name" value="PH-like_dom_sf"/>
</dbReference>
<keyword evidence="6" id="KW-1185">Reference proteome</keyword>
<dbReference type="InterPro" id="IPR000156">
    <property type="entry name" value="Ran_bind_dom"/>
</dbReference>
<evidence type="ECO:0000256" key="3">
    <source>
        <dbReference type="SAM" id="MobiDB-lite"/>
    </source>
</evidence>
<dbReference type="GO" id="GO:0005634">
    <property type="term" value="C:nucleus"/>
    <property type="evidence" value="ECO:0007669"/>
    <property type="project" value="UniProtKB-SubCell"/>
</dbReference>
<dbReference type="GeneID" id="30980795"/>
<sequence length="383" mass="41956">MSEETSKRKLDDEEHTAKRQKSDEIGVNGAASLQELRSSILAEVHSLYEARITSLESKVAELLGNKSPASIVKTFEDKPRDLLVSEGPKLGSSAPKLTASKQPEQSKPKATFGASLFSISASVATPTNSFNSTTKATETPTAPNSSKSSPQPVFGATTSFGKSLQENLKNRKNVFDSIPSQYEQPTPAQPSSSFGANSKFGNAFQESLKKKSFLDEQTPDSQEGEEKGSTPQQFKQVELEKIQNIQTGEEDEESKFNATAKLFELDLSKISEGWKERGLGPVHLNQSTKNKNDCRIVMRSNGLLRVILNYKITPESKLLKGLEASLTPGKFVRLNSANAQGLPIQYLLKFGSEATRNQFYDATEEIKKEIGEDKQVTGGAQWL</sequence>
<dbReference type="InterPro" id="IPR045255">
    <property type="entry name" value="RanBP1-like"/>
</dbReference>
<organism evidence="5 6">
    <name type="scientific">Suhomyces tanzawaensis NRRL Y-17324</name>
    <dbReference type="NCBI Taxonomy" id="984487"/>
    <lineage>
        <taxon>Eukaryota</taxon>
        <taxon>Fungi</taxon>
        <taxon>Dikarya</taxon>
        <taxon>Ascomycota</taxon>
        <taxon>Saccharomycotina</taxon>
        <taxon>Pichiomycetes</taxon>
        <taxon>Debaryomycetaceae</taxon>
        <taxon>Suhomyces</taxon>
    </lineage>
</organism>
<feature type="region of interest" description="Disordered" evidence="3">
    <location>
        <begin position="214"/>
        <end position="235"/>
    </location>
</feature>
<evidence type="ECO:0000259" key="4">
    <source>
        <dbReference type="PROSITE" id="PS50196"/>
    </source>
</evidence>
<proteinExistence type="predicted"/>
<dbReference type="PANTHER" id="PTHR23138:SF142">
    <property type="entry name" value="RAN-BINDING PROTEIN 3B-RELATED"/>
    <property type="match status" value="1"/>
</dbReference>
<comment type="subcellular location">
    <subcellularLocation>
        <location evidence="1">Nucleus</location>
    </subcellularLocation>
</comment>
<evidence type="ECO:0000256" key="2">
    <source>
        <dbReference type="ARBA" id="ARBA00023242"/>
    </source>
</evidence>
<feature type="region of interest" description="Disordered" evidence="3">
    <location>
        <begin position="1"/>
        <end position="28"/>
    </location>
</feature>
<dbReference type="PANTHER" id="PTHR23138">
    <property type="entry name" value="RAN BINDING PROTEIN"/>
    <property type="match status" value="1"/>
</dbReference>
<name>A0A1E4SJZ4_9ASCO</name>
<dbReference type="SUPFAM" id="SSF50729">
    <property type="entry name" value="PH domain-like"/>
    <property type="match status" value="1"/>
</dbReference>
<dbReference type="SMART" id="SM00160">
    <property type="entry name" value="RanBD"/>
    <property type="match status" value="1"/>
</dbReference>
<feature type="domain" description="RanBD1" evidence="4">
    <location>
        <begin position="237"/>
        <end position="372"/>
    </location>
</feature>
<evidence type="ECO:0000256" key="1">
    <source>
        <dbReference type="ARBA" id="ARBA00004123"/>
    </source>
</evidence>
<dbReference type="RefSeq" id="XP_020064957.1">
    <property type="nucleotide sequence ID" value="XM_020206658.1"/>
</dbReference>
<feature type="region of interest" description="Disordered" evidence="3">
    <location>
        <begin position="83"/>
        <end position="111"/>
    </location>
</feature>
<dbReference type="OrthoDB" id="411251at2759"/>
<dbReference type="GO" id="GO:0006607">
    <property type="term" value="P:NLS-bearing protein import into nucleus"/>
    <property type="evidence" value="ECO:0007669"/>
    <property type="project" value="TreeGrafter"/>
</dbReference>
<gene>
    <name evidence="5" type="ORF">CANTADRAFT_21119</name>
</gene>
<dbReference type="AlphaFoldDB" id="A0A1E4SJZ4"/>
<protein>
    <submittedName>
        <fullName evidence="5">PH domain-like protein</fullName>
    </submittedName>
</protein>